<dbReference type="Proteomes" id="UP000055611">
    <property type="component" value="Chromosome"/>
</dbReference>
<dbReference type="InterPro" id="IPR057447">
    <property type="entry name" value="Bbp19-like_phage"/>
</dbReference>
<reference evidence="2 4" key="1">
    <citation type="journal article" date="2016" name="Front. Microbiol.">
        <title>Genome Sequence of the Piezophilic, Mesophilic Sulfate-Reducing Bacterium Desulfovibrio indicus J2T.</title>
        <authorList>
            <person name="Cao J."/>
            <person name="Maignien L."/>
            <person name="Shao Z."/>
            <person name="Alain K."/>
            <person name="Jebbar M."/>
        </authorList>
    </citation>
    <scope>NUCLEOTIDE SEQUENCE [LARGE SCALE GENOMIC DNA]</scope>
    <source>
        <strain evidence="2 4">J2</strain>
    </source>
</reference>
<evidence type="ECO:0000313" key="2">
    <source>
        <dbReference type="EMBL" id="AMK09962.1"/>
    </source>
</evidence>
<dbReference type="RefSeq" id="WP_066799598.1">
    <property type="nucleotide sequence ID" value="NZ_CP014206.1"/>
</dbReference>
<sequence>MPEASPLELHRAYRRLFESADGRVVMDDLEKRGCFLRPTYSTDRGRTEFNEGRRSLVLHMKQMLDENNFIEKENNR</sequence>
<dbReference type="OrthoDB" id="8479755at2"/>
<evidence type="ECO:0000313" key="3">
    <source>
        <dbReference type="EMBL" id="TDT87354.1"/>
    </source>
</evidence>
<gene>
    <name evidence="2" type="ORF">AWY79_01950</name>
    <name evidence="3" type="ORF">EDC59_10819</name>
</gene>
<organism evidence="3 5">
    <name type="scientific">Pseudodesulfovibrio indicus</name>
    <dbReference type="NCBI Taxonomy" id="1716143"/>
    <lineage>
        <taxon>Bacteria</taxon>
        <taxon>Pseudomonadati</taxon>
        <taxon>Thermodesulfobacteriota</taxon>
        <taxon>Desulfovibrionia</taxon>
        <taxon>Desulfovibrionales</taxon>
        <taxon>Desulfovibrionaceae</taxon>
    </lineage>
</organism>
<keyword evidence="4" id="KW-1185">Reference proteome</keyword>
<feature type="domain" description="Bbp19-like phage" evidence="1">
    <location>
        <begin position="13"/>
        <end position="67"/>
    </location>
</feature>
<dbReference type="EMBL" id="SOBK01000008">
    <property type="protein sequence ID" value="TDT87354.1"/>
    <property type="molecule type" value="Genomic_DNA"/>
</dbReference>
<evidence type="ECO:0000313" key="4">
    <source>
        <dbReference type="Proteomes" id="UP000055611"/>
    </source>
</evidence>
<protein>
    <recommendedName>
        <fullName evidence="1">Bbp19-like phage domain-containing protein</fullName>
    </recommendedName>
</protein>
<name>A0A126QJ02_9BACT</name>
<dbReference type="EMBL" id="CP014206">
    <property type="protein sequence ID" value="AMK09962.1"/>
    <property type="molecule type" value="Genomic_DNA"/>
</dbReference>
<dbReference type="Pfam" id="PF25181">
    <property type="entry name" value="Phage_Bbp19"/>
    <property type="match status" value="1"/>
</dbReference>
<evidence type="ECO:0000259" key="1">
    <source>
        <dbReference type="Pfam" id="PF25181"/>
    </source>
</evidence>
<dbReference type="AlphaFoldDB" id="A0A126QJ02"/>
<evidence type="ECO:0000313" key="5">
    <source>
        <dbReference type="Proteomes" id="UP000295506"/>
    </source>
</evidence>
<proteinExistence type="predicted"/>
<reference evidence="3 5" key="2">
    <citation type="submission" date="2019-03" db="EMBL/GenBank/DDBJ databases">
        <title>Genomic Encyclopedia of Type Strains, Phase IV (KMG-IV): sequencing the most valuable type-strain genomes for metagenomic binning, comparative biology and taxonomic classification.</title>
        <authorList>
            <person name="Goeker M."/>
        </authorList>
    </citation>
    <scope>NUCLEOTIDE SEQUENCE [LARGE SCALE GENOMIC DNA]</scope>
    <source>
        <strain evidence="3 5">DSM 101483</strain>
    </source>
</reference>
<accession>A0A126QJ02</accession>
<dbReference type="KEGG" id="dej:AWY79_01950"/>
<dbReference type="Proteomes" id="UP000295506">
    <property type="component" value="Unassembled WGS sequence"/>
</dbReference>